<comment type="caution">
    <text evidence="2">The sequence shown here is derived from an EMBL/GenBank/DDBJ whole genome shotgun (WGS) entry which is preliminary data.</text>
</comment>
<name>A0A4S3TM63_9EURY</name>
<evidence type="ECO:0000313" key="2">
    <source>
        <dbReference type="EMBL" id="THE65311.1"/>
    </source>
</evidence>
<feature type="transmembrane region" description="Helical" evidence="1">
    <location>
        <begin position="75"/>
        <end position="95"/>
    </location>
</feature>
<dbReference type="AlphaFoldDB" id="A0A4S3TM63"/>
<keyword evidence="3" id="KW-1185">Reference proteome</keyword>
<feature type="transmembrane region" description="Helical" evidence="1">
    <location>
        <begin position="217"/>
        <end position="245"/>
    </location>
</feature>
<feature type="transmembrane region" description="Helical" evidence="1">
    <location>
        <begin position="48"/>
        <end position="66"/>
    </location>
</feature>
<feature type="transmembrane region" description="Helical" evidence="1">
    <location>
        <begin position="462"/>
        <end position="485"/>
    </location>
</feature>
<dbReference type="RefSeq" id="WP_141464353.1">
    <property type="nucleotide sequence ID" value="NZ_RBZW01000021.1"/>
</dbReference>
<keyword evidence="1" id="KW-1133">Transmembrane helix</keyword>
<reference evidence="2 3" key="1">
    <citation type="submission" date="2018-10" db="EMBL/GenBank/DDBJ databases">
        <title>Natronolimnobius sp. XQ-INN 246 isolated from Inner Mongolia Autonomous Region of China.</title>
        <authorList>
            <person name="Xue Q."/>
        </authorList>
    </citation>
    <scope>NUCLEOTIDE SEQUENCE [LARGE SCALE GENOMIC DNA]</scope>
    <source>
        <strain evidence="2 3">XQ-INN 246</strain>
    </source>
</reference>
<protein>
    <submittedName>
        <fullName evidence="2">Uncharacterized protein</fullName>
    </submittedName>
</protein>
<feature type="transmembrane region" description="Helical" evidence="1">
    <location>
        <begin position="101"/>
        <end position="120"/>
    </location>
</feature>
<dbReference type="Proteomes" id="UP000318864">
    <property type="component" value="Unassembled WGS sequence"/>
</dbReference>
<feature type="transmembrane region" description="Helical" evidence="1">
    <location>
        <begin position="174"/>
        <end position="196"/>
    </location>
</feature>
<feature type="transmembrane region" description="Helical" evidence="1">
    <location>
        <begin position="265"/>
        <end position="287"/>
    </location>
</feature>
<gene>
    <name evidence="2" type="ORF">D8Y22_08965</name>
</gene>
<accession>A0A4S3TM63</accession>
<dbReference type="OrthoDB" id="206560at2157"/>
<feature type="transmembrane region" description="Helical" evidence="1">
    <location>
        <begin position="340"/>
        <end position="369"/>
    </location>
</feature>
<keyword evidence="1" id="KW-0472">Membrane</keyword>
<proteinExistence type="predicted"/>
<keyword evidence="1" id="KW-0812">Transmembrane</keyword>
<feature type="transmembrane region" description="Helical" evidence="1">
    <location>
        <begin position="399"/>
        <end position="422"/>
    </location>
</feature>
<organism evidence="2 3">
    <name type="scientific">Salinadaptatus halalkaliphilus</name>
    <dbReference type="NCBI Taxonomy" id="2419781"/>
    <lineage>
        <taxon>Archaea</taxon>
        <taxon>Methanobacteriati</taxon>
        <taxon>Methanobacteriota</taxon>
        <taxon>Stenosarchaea group</taxon>
        <taxon>Halobacteria</taxon>
        <taxon>Halobacteriales</taxon>
        <taxon>Natrialbaceae</taxon>
        <taxon>Salinadaptatus</taxon>
    </lineage>
</organism>
<feature type="transmembrane region" description="Helical" evidence="1">
    <location>
        <begin position="21"/>
        <end position="42"/>
    </location>
</feature>
<evidence type="ECO:0000256" key="1">
    <source>
        <dbReference type="SAM" id="Phobius"/>
    </source>
</evidence>
<feature type="transmembrane region" description="Helical" evidence="1">
    <location>
        <begin position="141"/>
        <end position="162"/>
    </location>
</feature>
<sequence>MSLAGPRLDRPSAIGDEGRPRAASLAIATLVVVALAVAGGVAIGEPSLVTVLGTVAGLTVAGIGLLERTGFVPQAVGYAFIVTFGSAFALLVVIGPVFGRVGLVVVGVAFSLLGLGMAWADVDSDGLLRATAGCALTYGSLLVSLLFVGLGAAIVALAWAMLGLVTTASTPAASLVGLLVVLAGVTLCVLLGLWLVPIRQLTPRSRRERVDERLATLRRVLAGCFVGSIGTILLIATLWVTGLFGQLVALVGPLEVGLRWLSSPVVIWPLVGAGLLVVAVGVASATVRQGAQQLGGEGSTWSVAILVGASLVGAGVLVVAVVFVGAMLGTPAPGALLAGLAPLVAGVVLLFGPFAFLLVFGGLVVSIAIGLVPARAAGPALTAAGLVLAAIGLSASHPIFVFACLAGAVLVWDVSTFGLGVTAELGHMPASRRLELVHGVLSTGLAISAVVLALGLEIVRTGVFGGVGGTAGLLAVGVGTLLVLLPLRG</sequence>
<feature type="transmembrane region" description="Helical" evidence="1">
    <location>
        <begin position="376"/>
        <end position="393"/>
    </location>
</feature>
<evidence type="ECO:0000313" key="3">
    <source>
        <dbReference type="Proteomes" id="UP000318864"/>
    </source>
</evidence>
<feature type="transmembrane region" description="Helical" evidence="1">
    <location>
        <begin position="434"/>
        <end position="456"/>
    </location>
</feature>
<feature type="transmembrane region" description="Helical" evidence="1">
    <location>
        <begin position="299"/>
        <end position="328"/>
    </location>
</feature>
<dbReference type="EMBL" id="RBZW01000021">
    <property type="protein sequence ID" value="THE65311.1"/>
    <property type="molecule type" value="Genomic_DNA"/>
</dbReference>